<evidence type="ECO:0000256" key="1">
    <source>
        <dbReference type="ARBA" id="ARBA00022574"/>
    </source>
</evidence>
<dbReference type="SMART" id="SM00320">
    <property type="entry name" value="WD40"/>
    <property type="match status" value="7"/>
</dbReference>
<comment type="caution">
    <text evidence="5">The sequence shown here is derived from an EMBL/GenBank/DDBJ whole genome shotgun (WGS) entry which is preliminary data.</text>
</comment>
<dbReference type="CDD" id="cd00200">
    <property type="entry name" value="WD40"/>
    <property type="match status" value="1"/>
</dbReference>
<organism evidence="5 6">
    <name type="scientific">Brachionus calyciflorus</name>
    <dbReference type="NCBI Taxonomy" id="104777"/>
    <lineage>
        <taxon>Eukaryota</taxon>
        <taxon>Metazoa</taxon>
        <taxon>Spiralia</taxon>
        <taxon>Gnathifera</taxon>
        <taxon>Rotifera</taxon>
        <taxon>Eurotatoria</taxon>
        <taxon>Monogononta</taxon>
        <taxon>Pseudotrocha</taxon>
        <taxon>Ploima</taxon>
        <taxon>Brachionidae</taxon>
        <taxon>Brachionus</taxon>
    </lineage>
</organism>
<dbReference type="PROSITE" id="PS50082">
    <property type="entry name" value="WD_REPEATS_2"/>
    <property type="match status" value="3"/>
</dbReference>
<evidence type="ECO:0000259" key="4">
    <source>
        <dbReference type="Pfam" id="PF23760"/>
    </source>
</evidence>
<name>A0A813MFC7_9BILA</name>
<dbReference type="PRINTS" id="PR00320">
    <property type="entry name" value="GPROTEINBRPT"/>
</dbReference>
<feature type="repeat" description="WD" evidence="3">
    <location>
        <begin position="312"/>
        <end position="344"/>
    </location>
</feature>
<dbReference type="Pfam" id="PF23760">
    <property type="entry name" value="Beta-prop_DCAF12"/>
    <property type="match status" value="1"/>
</dbReference>
<proteinExistence type="predicted"/>
<dbReference type="EMBL" id="CAJNOC010000172">
    <property type="protein sequence ID" value="CAF0722526.1"/>
    <property type="molecule type" value="Genomic_DNA"/>
</dbReference>
<dbReference type="Proteomes" id="UP000663879">
    <property type="component" value="Unassembled WGS sequence"/>
</dbReference>
<dbReference type="InterPro" id="IPR001680">
    <property type="entry name" value="WD40_rpt"/>
</dbReference>
<dbReference type="InterPro" id="IPR020472">
    <property type="entry name" value="WD40_PAC1"/>
</dbReference>
<keyword evidence="1 3" id="KW-0853">WD repeat</keyword>
<dbReference type="PANTHER" id="PTHR19848">
    <property type="entry name" value="WD40 REPEAT PROTEIN"/>
    <property type="match status" value="1"/>
</dbReference>
<evidence type="ECO:0000256" key="2">
    <source>
        <dbReference type="ARBA" id="ARBA00022737"/>
    </source>
</evidence>
<dbReference type="InterPro" id="IPR015943">
    <property type="entry name" value="WD40/YVTN_repeat-like_dom_sf"/>
</dbReference>
<keyword evidence="2" id="KW-0677">Repeat</keyword>
<protein>
    <recommendedName>
        <fullName evidence="4">DDB1- and CUL4-associated factor 12 beta-propeller domain-containing protein</fullName>
    </recommendedName>
</protein>
<dbReference type="AlphaFoldDB" id="A0A813MFC7"/>
<dbReference type="PANTHER" id="PTHR19848:SF8">
    <property type="entry name" value="F-BOX AND WD REPEAT DOMAIN CONTAINING 7"/>
    <property type="match status" value="1"/>
</dbReference>
<dbReference type="Pfam" id="PF00400">
    <property type="entry name" value="WD40"/>
    <property type="match status" value="2"/>
</dbReference>
<dbReference type="InterPro" id="IPR056151">
    <property type="entry name" value="Beta-prop_DCAF12"/>
</dbReference>
<feature type="domain" description="DDB1- and CUL4-associated factor 12 beta-propeller" evidence="4">
    <location>
        <begin position="189"/>
        <end position="267"/>
    </location>
</feature>
<gene>
    <name evidence="5" type="ORF">OXX778_LOCUS2267</name>
</gene>
<reference evidence="5" key="1">
    <citation type="submission" date="2021-02" db="EMBL/GenBank/DDBJ databases">
        <authorList>
            <person name="Nowell W R."/>
        </authorList>
    </citation>
    <scope>NUCLEOTIDE SEQUENCE</scope>
    <source>
        <strain evidence="5">Ploen Becks lab</strain>
    </source>
</reference>
<evidence type="ECO:0000256" key="3">
    <source>
        <dbReference type="PROSITE-ProRule" id="PRU00221"/>
    </source>
</evidence>
<dbReference type="InterPro" id="IPR036322">
    <property type="entry name" value="WD40_repeat_dom_sf"/>
</dbReference>
<dbReference type="SUPFAM" id="SSF50978">
    <property type="entry name" value="WD40 repeat-like"/>
    <property type="match status" value="1"/>
</dbReference>
<dbReference type="InterPro" id="IPR019775">
    <property type="entry name" value="WD40_repeat_CS"/>
</dbReference>
<feature type="repeat" description="WD" evidence="3">
    <location>
        <begin position="271"/>
        <end position="311"/>
    </location>
</feature>
<sequence>MSTVCKLCFKTTKSYQLILPCCGFTICYEHYQSSSIKCPICKFNLTQDQISNLLSSKNEKSLNKLSTKNQESKALLEKIKQIIARPTDYVTKIALNGIISKQEALEWTLKELEIIDLNDAELKINYLYQDTLNLKKTSIDKYEFEIFLERRLKIYDCIISYLDLEKRLNSLTSLINYKWKNLKETKKFSLSSMNIHSIEYFASRKILILCTESSSIKLFNTISFQLFGELEGHLDTVTCIQYINDNSVASGSKDKTIMIWDLDSNKCVNTLLGHNGEITCLIKLKVQIIVSGSDDRTLRFWKTKTGECLKVINAHSNTIISLDRYYENFDLISSSKDGTIKLWKKDENYEKCHLTIDTLSSKIIAIRGINDTFIVCAFHNGLINVYEKSTGQIINVYGCNEFIKCIEISILDSCILVGLNDGSMQIINVYSGQCIRKFKAHTSSLNCLFKCSNLKLFSISKNSIKLWNDLYNKSIL</sequence>
<keyword evidence="6" id="KW-1185">Reference proteome</keyword>
<dbReference type="OrthoDB" id="674604at2759"/>
<dbReference type="PROSITE" id="PS50294">
    <property type="entry name" value="WD_REPEATS_REGION"/>
    <property type="match status" value="2"/>
</dbReference>
<evidence type="ECO:0000313" key="6">
    <source>
        <dbReference type="Proteomes" id="UP000663879"/>
    </source>
</evidence>
<dbReference type="PROSITE" id="PS00678">
    <property type="entry name" value="WD_REPEATS_1"/>
    <property type="match status" value="1"/>
</dbReference>
<feature type="repeat" description="WD" evidence="3">
    <location>
        <begin position="230"/>
        <end position="270"/>
    </location>
</feature>
<evidence type="ECO:0000313" key="5">
    <source>
        <dbReference type="EMBL" id="CAF0722526.1"/>
    </source>
</evidence>
<dbReference type="Gene3D" id="2.130.10.10">
    <property type="entry name" value="YVTN repeat-like/Quinoprotein amine dehydrogenase"/>
    <property type="match status" value="2"/>
</dbReference>
<accession>A0A813MFC7</accession>